<dbReference type="Gene3D" id="3.40.50.150">
    <property type="entry name" value="Vaccinia Virus protein VP39"/>
    <property type="match status" value="1"/>
</dbReference>
<proteinExistence type="predicted"/>
<gene>
    <name evidence="3" type="ORF">ENV54_13480</name>
</gene>
<dbReference type="PANTHER" id="PTHR43648:SF1">
    <property type="entry name" value="ELECTRON TRANSFER FLAVOPROTEIN BETA SUBUNIT LYSINE METHYLTRANSFERASE"/>
    <property type="match status" value="1"/>
</dbReference>
<dbReference type="AlphaFoldDB" id="A0A7C4EWY5"/>
<dbReference type="PANTHER" id="PTHR43648">
    <property type="entry name" value="ELECTRON TRANSFER FLAVOPROTEIN BETA SUBUNIT LYSINE METHYLTRANSFERASE"/>
    <property type="match status" value="1"/>
</dbReference>
<dbReference type="GO" id="GO:0032259">
    <property type="term" value="P:methylation"/>
    <property type="evidence" value="ECO:0007669"/>
    <property type="project" value="UniProtKB-KW"/>
</dbReference>
<keyword evidence="2 3" id="KW-0808">Transferase</keyword>
<dbReference type="InterPro" id="IPR050078">
    <property type="entry name" value="Ribosomal_L11_MeTrfase_PrmA"/>
</dbReference>
<evidence type="ECO:0000256" key="1">
    <source>
        <dbReference type="ARBA" id="ARBA00022603"/>
    </source>
</evidence>
<dbReference type="EMBL" id="DTGT01000441">
    <property type="protein sequence ID" value="HGH62293.1"/>
    <property type="molecule type" value="Genomic_DNA"/>
</dbReference>
<sequence>MTPKASIIPPMLCPDSPLFIYEFEGDLVGRLSNPPVTCLGLWNEEGFSYLFFAAKEDEYVAELSRITEIRLATRHEMTYRDWQTGVPTSGVCLGGVMIVRADHPNPPADAILLDPSVVFGDGDHPTTKACLEYFQAIQAKERVDDVLDLGTGTGILGLAAARLGATRVVAVDRNILAAQTAQRNVLINGLHTVMHVFVGEARHYINASFDLVFANLPFSVLRDVLIARSLAPQRRWIISGIDEPQARVLQELLREMDYAITDERFDRPWVTFVAALSQ</sequence>
<name>A0A7C4EWY5_9BACT</name>
<dbReference type="SUPFAM" id="SSF53335">
    <property type="entry name" value="S-adenosyl-L-methionine-dependent methyltransferases"/>
    <property type="match status" value="1"/>
</dbReference>
<organism evidence="3">
    <name type="scientific">Desulfomonile tiedjei</name>
    <dbReference type="NCBI Taxonomy" id="2358"/>
    <lineage>
        <taxon>Bacteria</taxon>
        <taxon>Pseudomonadati</taxon>
        <taxon>Thermodesulfobacteriota</taxon>
        <taxon>Desulfomonilia</taxon>
        <taxon>Desulfomonilales</taxon>
        <taxon>Desulfomonilaceae</taxon>
        <taxon>Desulfomonile</taxon>
    </lineage>
</organism>
<dbReference type="InterPro" id="IPR029063">
    <property type="entry name" value="SAM-dependent_MTases_sf"/>
</dbReference>
<accession>A0A7C4EWY5</accession>
<dbReference type="Pfam" id="PF06325">
    <property type="entry name" value="PrmA"/>
    <property type="match status" value="1"/>
</dbReference>
<dbReference type="CDD" id="cd02440">
    <property type="entry name" value="AdoMet_MTases"/>
    <property type="match status" value="1"/>
</dbReference>
<comment type="caution">
    <text evidence="3">The sequence shown here is derived from an EMBL/GenBank/DDBJ whole genome shotgun (WGS) entry which is preliminary data.</text>
</comment>
<keyword evidence="1 3" id="KW-0489">Methyltransferase</keyword>
<reference evidence="3" key="1">
    <citation type="journal article" date="2020" name="mSystems">
        <title>Genome- and Community-Level Interaction Insights into Carbon Utilization and Element Cycling Functions of Hydrothermarchaeota in Hydrothermal Sediment.</title>
        <authorList>
            <person name="Zhou Z."/>
            <person name="Liu Y."/>
            <person name="Xu W."/>
            <person name="Pan J."/>
            <person name="Luo Z.H."/>
            <person name="Li M."/>
        </authorList>
    </citation>
    <scope>NUCLEOTIDE SEQUENCE [LARGE SCALE GENOMIC DNA]</scope>
    <source>
        <strain evidence="3">SpSt-769</strain>
    </source>
</reference>
<evidence type="ECO:0000313" key="3">
    <source>
        <dbReference type="EMBL" id="HGH62293.1"/>
    </source>
</evidence>
<evidence type="ECO:0000256" key="2">
    <source>
        <dbReference type="ARBA" id="ARBA00022679"/>
    </source>
</evidence>
<dbReference type="GO" id="GO:0008276">
    <property type="term" value="F:protein methyltransferase activity"/>
    <property type="evidence" value="ECO:0007669"/>
    <property type="project" value="TreeGrafter"/>
</dbReference>
<protein>
    <submittedName>
        <fullName evidence="3">Methyltransferase domain-containing protein</fullName>
    </submittedName>
</protein>